<comment type="caution">
    <text evidence="2">The sequence shown here is derived from an EMBL/GenBank/DDBJ whole genome shotgun (WGS) entry which is preliminary data.</text>
</comment>
<keyword evidence="1" id="KW-0812">Transmembrane</keyword>
<dbReference type="AlphaFoldDB" id="A0A5M9GTH2"/>
<gene>
    <name evidence="2" type="ORF">F1649_20530</name>
</gene>
<name>A0A5M9GTH2_9SPHI</name>
<dbReference type="Proteomes" id="UP000322918">
    <property type="component" value="Unassembled WGS sequence"/>
</dbReference>
<keyword evidence="3" id="KW-1185">Reference proteome</keyword>
<keyword evidence="1" id="KW-0472">Membrane</keyword>
<accession>A0A5M9GTH2</accession>
<proteinExistence type="predicted"/>
<keyword evidence="1" id="KW-1133">Transmembrane helix</keyword>
<dbReference type="RefSeq" id="WP_141815487.1">
    <property type="nucleotide sequence ID" value="NZ_VFPL01000001.1"/>
</dbReference>
<evidence type="ECO:0000256" key="1">
    <source>
        <dbReference type="SAM" id="Phobius"/>
    </source>
</evidence>
<evidence type="ECO:0000313" key="3">
    <source>
        <dbReference type="Proteomes" id="UP000322918"/>
    </source>
</evidence>
<reference evidence="2 3" key="1">
    <citation type="submission" date="2019-09" db="EMBL/GenBank/DDBJ databases">
        <title>Pararcticibacter amylolyticus gen. nov., sp. nov., isolated from a rottenly hemp rope, and reclassification of Pedobacter tournemirensis as Pararcticibacter tournemirensis comb. nov.</title>
        <authorList>
            <person name="Cai Y."/>
        </authorList>
    </citation>
    <scope>NUCLEOTIDE SEQUENCE [LARGE SCALE GENOMIC DNA]</scope>
    <source>
        <strain evidence="2 3">TF5-37.2-LB10</strain>
    </source>
</reference>
<dbReference type="EMBL" id="VWNE01000046">
    <property type="protein sequence ID" value="KAA8476104.1"/>
    <property type="molecule type" value="Genomic_DNA"/>
</dbReference>
<sequence>METISIIAALISIVALVCFFILVSDVGKIKNYLETSGKKSENVYLDEFRKHQFWRNDQKATELLKDAFWYEASKIKYSVHPESVKLKMYDDLKNRFSKPLSRYQIIPPDINPKE</sequence>
<feature type="transmembrane region" description="Helical" evidence="1">
    <location>
        <begin position="6"/>
        <end position="23"/>
    </location>
</feature>
<protein>
    <submittedName>
        <fullName evidence="2">Uncharacterized protein</fullName>
    </submittedName>
</protein>
<evidence type="ECO:0000313" key="2">
    <source>
        <dbReference type="EMBL" id="KAA8476104.1"/>
    </source>
</evidence>
<organism evidence="2 3">
    <name type="scientific">Arcticibacter tournemirensis</name>
    <dbReference type="NCBI Taxonomy" id="699437"/>
    <lineage>
        <taxon>Bacteria</taxon>
        <taxon>Pseudomonadati</taxon>
        <taxon>Bacteroidota</taxon>
        <taxon>Sphingobacteriia</taxon>
        <taxon>Sphingobacteriales</taxon>
        <taxon>Sphingobacteriaceae</taxon>
        <taxon>Arcticibacter</taxon>
    </lineage>
</organism>